<accession>A0A7S4LCT1</accession>
<protein>
    <submittedName>
        <fullName evidence="2">Uncharacterized protein</fullName>
    </submittedName>
</protein>
<feature type="compositionally biased region" description="Basic and acidic residues" evidence="1">
    <location>
        <begin position="27"/>
        <end position="45"/>
    </location>
</feature>
<name>A0A7S4LCT1_9EUGL</name>
<dbReference type="AlphaFoldDB" id="A0A7S4LCT1"/>
<organism evidence="2">
    <name type="scientific">Eutreptiella gymnastica</name>
    <dbReference type="NCBI Taxonomy" id="73025"/>
    <lineage>
        <taxon>Eukaryota</taxon>
        <taxon>Discoba</taxon>
        <taxon>Euglenozoa</taxon>
        <taxon>Euglenida</taxon>
        <taxon>Spirocuta</taxon>
        <taxon>Euglenophyceae</taxon>
        <taxon>Eutreptiales</taxon>
        <taxon>Eutreptiaceae</taxon>
        <taxon>Eutreptiella</taxon>
    </lineage>
</organism>
<proteinExistence type="predicted"/>
<evidence type="ECO:0000256" key="1">
    <source>
        <dbReference type="SAM" id="MobiDB-lite"/>
    </source>
</evidence>
<dbReference type="EMBL" id="HBJA01092131">
    <property type="protein sequence ID" value="CAE0820839.1"/>
    <property type="molecule type" value="Transcribed_RNA"/>
</dbReference>
<feature type="region of interest" description="Disordered" evidence="1">
    <location>
        <begin position="27"/>
        <end position="55"/>
    </location>
</feature>
<sequence>MPTGRQKKLKRLEKLKKAEALKQTIRHENNLRRKEVRQEVKENQKKYSKLVPSETLALQTRKRKKSVVEAEVEEPSRKRAKRDNPFQKGHTEWVAGRQAIEGHAQWLANRQAIQAQALKSSEYGHARVHCNPQTLLEAFFKQHFSNVSQVQVACNLSSAVLHCNPSTAKQLVERREEKIKGHKMELKAGPNDKEVKMFIHFAHKLLGDILSAHFAGCCSMHQSKNIDWRRQMPIRMLFKPKSMVQKGAAQGKVQLLGQEVWMEPFDIAAPLPQTTPCEGPWARWEG</sequence>
<evidence type="ECO:0000313" key="2">
    <source>
        <dbReference type="EMBL" id="CAE0820839.1"/>
    </source>
</evidence>
<reference evidence="2" key="1">
    <citation type="submission" date="2021-01" db="EMBL/GenBank/DDBJ databases">
        <authorList>
            <person name="Corre E."/>
            <person name="Pelletier E."/>
            <person name="Niang G."/>
            <person name="Scheremetjew M."/>
            <person name="Finn R."/>
            <person name="Kale V."/>
            <person name="Holt S."/>
            <person name="Cochrane G."/>
            <person name="Meng A."/>
            <person name="Brown T."/>
            <person name="Cohen L."/>
        </authorList>
    </citation>
    <scope>NUCLEOTIDE SEQUENCE</scope>
    <source>
        <strain evidence="2">CCMP1594</strain>
    </source>
</reference>
<gene>
    <name evidence="2" type="ORF">EGYM00163_LOCUS32011</name>
</gene>